<reference evidence="5 6" key="1">
    <citation type="submission" date="2018-04" db="EMBL/GenBank/DDBJ databases">
        <title>Aerococcus urinae genomes.</title>
        <authorList>
            <person name="Hilt E."/>
            <person name="Gilbert N.M."/>
            <person name="Thomas-White K."/>
            <person name="Putonti C."/>
            <person name="Lewis A.L."/>
            <person name="Visck K.L."/>
            <person name="Wolfe A.J."/>
        </authorList>
    </citation>
    <scope>NUCLEOTIDE SEQUENCE [LARGE SCALE GENOMIC DNA]</scope>
    <source>
        <strain evidence="5 6">UMB7480</strain>
    </source>
</reference>
<dbReference type="RefSeq" id="WP_064293318.1">
    <property type="nucleotide sequence ID" value="NZ_JASODG010000006.1"/>
</dbReference>
<comment type="subcellular location">
    <subcellularLocation>
        <location evidence="1">Membrane</location>
        <topology evidence="1">Multi-pass membrane protein</topology>
    </subcellularLocation>
</comment>
<accession>A0A178HDC3</accession>
<dbReference type="Pfam" id="PF02361">
    <property type="entry name" value="CbiQ"/>
    <property type="match status" value="1"/>
</dbReference>
<proteinExistence type="predicted"/>
<dbReference type="PANTHER" id="PTHR33514">
    <property type="entry name" value="PROTEIN ABCI12, CHLOROPLASTIC"/>
    <property type="match status" value="1"/>
</dbReference>
<dbReference type="Proteomes" id="UP000251923">
    <property type="component" value="Unassembled WGS sequence"/>
</dbReference>
<dbReference type="AlphaFoldDB" id="A0A178HDC3"/>
<name>A0A178HDC3_9LACT</name>
<evidence type="ECO:0000256" key="1">
    <source>
        <dbReference type="ARBA" id="ARBA00004141"/>
    </source>
</evidence>
<evidence type="ECO:0000256" key="4">
    <source>
        <dbReference type="ARBA" id="ARBA00023136"/>
    </source>
</evidence>
<evidence type="ECO:0000313" key="6">
    <source>
        <dbReference type="Proteomes" id="UP000251923"/>
    </source>
</evidence>
<keyword evidence="2 5" id="KW-0812">Transmembrane</keyword>
<dbReference type="PANTHER" id="PTHR33514:SF1">
    <property type="entry name" value="ABC TRANSPORTER PERMEASE"/>
    <property type="match status" value="1"/>
</dbReference>
<evidence type="ECO:0000256" key="3">
    <source>
        <dbReference type="ARBA" id="ARBA00022989"/>
    </source>
</evidence>
<sequence>MHDQLIIRYEIGDGYFDRLAGSTKLWVFVTALALMMVSFDLRIILPLFLIHTWIFKQVYRESRALKFIFRFMLIMNLINVLLYYLANPLTGTELAGQVTVLYRFNDYFVLTYETLVYFFARIMKMIGSLIISLCFILTITPTQLASGLYAMGVPYQIGTMFSLGLRYMPDIFRDFTAIKESMQMRGLELNPKRAGLFKRLKANTAILLPLIIVSFDQVETISSAMDLRGYGQGKKRTYYGDLEPGNHDKQMRLLAIVQGGIFVIYMWLRLTGRVHELWVI</sequence>
<organism evidence="5 6">
    <name type="scientific">Aerococcus urinae</name>
    <dbReference type="NCBI Taxonomy" id="1376"/>
    <lineage>
        <taxon>Bacteria</taxon>
        <taxon>Bacillati</taxon>
        <taxon>Bacillota</taxon>
        <taxon>Bacilli</taxon>
        <taxon>Lactobacillales</taxon>
        <taxon>Aerococcaceae</taxon>
        <taxon>Aerococcus</taxon>
    </lineage>
</organism>
<protein>
    <submittedName>
        <fullName evidence="5">Energy-coupling factor transporter transmembrane protein EcfT</fullName>
    </submittedName>
</protein>
<dbReference type="CDD" id="cd16914">
    <property type="entry name" value="EcfT"/>
    <property type="match status" value="1"/>
</dbReference>
<comment type="caution">
    <text evidence="5">The sequence shown here is derived from an EMBL/GenBank/DDBJ whole genome shotgun (WGS) entry which is preliminary data.</text>
</comment>
<dbReference type="GO" id="GO:0005886">
    <property type="term" value="C:plasma membrane"/>
    <property type="evidence" value="ECO:0007669"/>
    <property type="project" value="TreeGrafter"/>
</dbReference>
<keyword evidence="3" id="KW-1133">Transmembrane helix</keyword>
<keyword evidence="4" id="KW-0472">Membrane</keyword>
<evidence type="ECO:0000313" key="5">
    <source>
        <dbReference type="EMBL" id="RAV79889.1"/>
    </source>
</evidence>
<dbReference type="InterPro" id="IPR003339">
    <property type="entry name" value="ABC/ECF_trnsptr_transmembrane"/>
</dbReference>
<dbReference type="EMBL" id="QMHM01000006">
    <property type="protein sequence ID" value="RAV79889.1"/>
    <property type="molecule type" value="Genomic_DNA"/>
</dbReference>
<gene>
    <name evidence="5" type="ORF">DBT54_04205</name>
</gene>
<evidence type="ECO:0000256" key="2">
    <source>
        <dbReference type="ARBA" id="ARBA00022692"/>
    </source>
</evidence>
<dbReference type="GeneID" id="86971535"/>